<evidence type="ECO:0000313" key="2">
    <source>
        <dbReference type="Proteomes" id="UP000030595"/>
    </source>
</evidence>
<dbReference type="EMBL" id="JPVQ01000024">
    <property type="protein sequence ID" value="KGR90183.1"/>
    <property type="molecule type" value="Genomic_DNA"/>
</dbReference>
<dbReference type="RefSeq" id="WP_036177559.1">
    <property type="nucleotide sequence ID" value="NZ_AVCZ01000024.1"/>
</dbReference>
<gene>
    <name evidence="1" type="ORF">CD30_13115</name>
</gene>
<dbReference type="AlphaFoldDB" id="A0A0A3J4U2"/>
<keyword evidence="1" id="KW-0167">Capsid protein</keyword>
<reference evidence="1 2" key="1">
    <citation type="submission" date="2014-02" db="EMBL/GenBank/DDBJ databases">
        <title>Draft genome sequence of Lysinibacillus massiliensis CCUG 49529.</title>
        <authorList>
            <person name="Zhang F."/>
            <person name="Wang G."/>
            <person name="Zhang L."/>
        </authorList>
    </citation>
    <scope>NUCLEOTIDE SEQUENCE [LARGE SCALE GENOMIC DNA]</scope>
    <source>
        <strain evidence="1 2">CCUG 49529</strain>
    </source>
</reference>
<sequence length="276" mass="30433">MTVNNFIPTIWSARLNERFQKALVYGNIVNHDYEGEIQGQGSVVKINSIGDVTIGDYNKSTGIGNPEELNSDQKQLVIDQAKYFNFQVDDIDRAQANVDLLEKGIVEAAYGLANVADQYIASFYTEVKAGNTIGDDTTPIVPTKENAYDYLIDLGVVLDENDVPESDRFVVVPAWFYGLLVKDPRFTVDRNVLLTGYVGNIDNMNVYKSNNVPNNIGSKYKIIAGHKSAISFAGQVDSVEAYRPEKQFSDAIKGLQVYGAKCIKPEGIAVLTANRS</sequence>
<dbReference type="Pfam" id="PF25209">
    <property type="entry name" value="Phage_capsid_4"/>
    <property type="match status" value="1"/>
</dbReference>
<keyword evidence="1" id="KW-0946">Virion</keyword>
<protein>
    <submittedName>
        <fullName evidence="1">p22 coat protein-protein 5 domain protein</fullName>
    </submittedName>
</protein>
<name>A0A0A3J4U2_9BACL</name>
<keyword evidence="2" id="KW-1185">Reference proteome</keyword>
<organism evidence="1 2">
    <name type="scientific">Ureibacillus massiliensis 4400831 = CIP 108448 = CCUG 49529</name>
    <dbReference type="NCBI Taxonomy" id="1211035"/>
    <lineage>
        <taxon>Bacteria</taxon>
        <taxon>Bacillati</taxon>
        <taxon>Bacillota</taxon>
        <taxon>Bacilli</taxon>
        <taxon>Bacillales</taxon>
        <taxon>Caryophanaceae</taxon>
        <taxon>Ureibacillus</taxon>
    </lineage>
</organism>
<comment type="caution">
    <text evidence="1">The sequence shown here is derived from an EMBL/GenBank/DDBJ whole genome shotgun (WGS) entry which is preliminary data.</text>
</comment>
<dbReference type="eggNOG" id="ENOG502Z96S">
    <property type="taxonomic scope" value="Bacteria"/>
</dbReference>
<evidence type="ECO:0000313" key="1">
    <source>
        <dbReference type="EMBL" id="KGR90183.1"/>
    </source>
</evidence>
<dbReference type="Proteomes" id="UP000030595">
    <property type="component" value="Unassembled WGS sequence"/>
</dbReference>
<proteinExistence type="predicted"/>
<dbReference type="OrthoDB" id="1624479at2"/>
<accession>A0A0A3J4U2</accession>